<dbReference type="PANTHER" id="PTHR37017:SF11">
    <property type="entry name" value="ESTERASE_LIPASE_THIOESTERASE DOMAIN-CONTAINING PROTEIN"/>
    <property type="match status" value="1"/>
</dbReference>
<dbReference type="PANTHER" id="PTHR37017">
    <property type="entry name" value="AB HYDROLASE-1 DOMAIN-CONTAINING PROTEIN-RELATED"/>
    <property type="match status" value="1"/>
</dbReference>
<dbReference type="InterPro" id="IPR029058">
    <property type="entry name" value="AB_hydrolase_fold"/>
</dbReference>
<dbReference type="EMBL" id="JAXCEI010000026">
    <property type="protein sequence ID" value="MFA1544201.1"/>
    <property type="molecule type" value="Genomic_DNA"/>
</dbReference>
<reference evidence="2 3" key="1">
    <citation type="submission" date="2023-11" db="EMBL/GenBank/DDBJ databases">
        <title>Actinomadura monticuli sp. nov., isolated from volcanic ash.</title>
        <authorList>
            <person name="Lee S.D."/>
            <person name="Yang H."/>
            <person name="Kim I.S."/>
        </authorList>
    </citation>
    <scope>NUCLEOTIDE SEQUENCE [LARGE SCALE GENOMIC DNA]</scope>
    <source>
        <strain evidence="2 3">DLS-62</strain>
    </source>
</reference>
<protein>
    <submittedName>
        <fullName evidence="2">Alpha/beta fold hydrolase</fullName>
    </submittedName>
</protein>
<feature type="domain" description="AB hydrolase-1" evidence="1">
    <location>
        <begin position="6"/>
        <end position="220"/>
    </location>
</feature>
<sequence>MATYTLVPGAGGQAWYWHRLVPELRKRGHEVVVVDLPAGDESAGLQEYADTVVKAIGDRTELILVAQSMGGLTAPLVCERLPIDLLVLLNAMVPVPGESGGAWWENTGQAQAMADQAIREGRTPSAEFDLEETFFHDVPPDVKAEALAKDEPPQSSTPFAEPWPLSTWPDTRTVFLQGRDDRLFPLDFQRRVVRERLGIPVDDMPGGHLLALSRPEELAERLEAYHVRPR</sequence>
<dbReference type="GO" id="GO:0016787">
    <property type="term" value="F:hydrolase activity"/>
    <property type="evidence" value="ECO:0007669"/>
    <property type="project" value="UniProtKB-KW"/>
</dbReference>
<dbReference type="InterPro" id="IPR000073">
    <property type="entry name" value="AB_hydrolase_1"/>
</dbReference>
<dbReference type="Proteomes" id="UP001569963">
    <property type="component" value="Unassembled WGS sequence"/>
</dbReference>
<keyword evidence="2" id="KW-0378">Hydrolase</keyword>
<evidence type="ECO:0000313" key="3">
    <source>
        <dbReference type="Proteomes" id="UP001569963"/>
    </source>
</evidence>
<organism evidence="2 3">
    <name type="scientific">Actinomadura monticuli</name>
    <dbReference type="NCBI Taxonomy" id="3097367"/>
    <lineage>
        <taxon>Bacteria</taxon>
        <taxon>Bacillati</taxon>
        <taxon>Actinomycetota</taxon>
        <taxon>Actinomycetes</taxon>
        <taxon>Streptosporangiales</taxon>
        <taxon>Thermomonosporaceae</taxon>
        <taxon>Actinomadura</taxon>
    </lineage>
</organism>
<dbReference type="Gene3D" id="3.40.50.1820">
    <property type="entry name" value="alpha/beta hydrolase"/>
    <property type="match status" value="1"/>
</dbReference>
<name>A0ABV4QNC3_9ACTN</name>
<gene>
    <name evidence="2" type="ORF">SM611_35160</name>
</gene>
<proteinExistence type="predicted"/>
<dbReference type="InterPro" id="IPR052897">
    <property type="entry name" value="Sec-Metab_Biosynth_Hydrolase"/>
</dbReference>
<accession>A0ABV4QNC3</accession>
<keyword evidence="3" id="KW-1185">Reference proteome</keyword>
<dbReference type="SUPFAM" id="SSF53474">
    <property type="entry name" value="alpha/beta-Hydrolases"/>
    <property type="match status" value="1"/>
</dbReference>
<evidence type="ECO:0000259" key="1">
    <source>
        <dbReference type="Pfam" id="PF12697"/>
    </source>
</evidence>
<dbReference type="Pfam" id="PF12697">
    <property type="entry name" value="Abhydrolase_6"/>
    <property type="match status" value="1"/>
</dbReference>
<comment type="caution">
    <text evidence="2">The sequence shown here is derived from an EMBL/GenBank/DDBJ whole genome shotgun (WGS) entry which is preliminary data.</text>
</comment>
<evidence type="ECO:0000313" key="2">
    <source>
        <dbReference type="EMBL" id="MFA1544201.1"/>
    </source>
</evidence>